<reference evidence="4" key="1">
    <citation type="submission" date="2017-05" db="EMBL/GenBank/DDBJ databases">
        <authorList>
            <person name="Sharma S."/>
            <person name="Sidhu C."/>
            <person name="Pinnaka A.K."/>
        </authorList>
    </citation>
    <scope>NUCLEOTIDE SEQUENCE [LARGE SCALE GENOMIC DNA]</scope>
    <source>
        <strain evidence="4">AK93</strain>
    </source>
</reference>
<organism evidence="3 4">
    <name type="scientific">Alkalilimnicola ehrlichii</name>
    <dbReference type="NCBI Taxonomy" id="351052"/>
    <lineage>
        <taxon>Bacteria</taxon>
        <taxon>Pseudomonadati</taxon>
        <taxon>Pseudomonadota</taxon>
        <taxon>Gammaproteobacteria</taxon>
        <taxon>Chromatiales</taxon>
        <taxon>Ectothiorhodospiraceae</taxon>
        <taxon>Alkalilimnicola</taxon>
    </lineage>
</organism>
<comment type="caution">
    <text evidence="3">The sequence shown here is derived from an EMBL/GenBank/DDBJ whole genome shotgun (WGS) entry which is preliminary data.</text>
</comment>
<evidence type="ECO:0000256" key="2">
    <source>
        <dbReference type="SAM" id="SignalP"/>
    </source>
</evidence>
<evidence type="ECO:0000313" key="4">
    <source>
        <dbReference type="Proteomes" id="UP000256763"/>
    </source>
</evidence>
<feature type="chain" id="PRO_5017785224" description="NolW-like domain-containing protein" evidence="2">
    <location>
        <begin position="23"/>
        <end position="259"/>
    </location>
</feature>
<name>A0A3E0WZT1_9GAMM</name>
<protein>
    <recommendedName>
        <fullName evidence="5">NolW-like domain-containing protein</fullName>
    </recommendedName>
</protein>
<keyword evidence="4" id="KW-1185">Reference proteome</keyword>
<dbReference type="InterPro" id="IPR038591">
    <property type="entry name" value="NolW-like_sf"/>
</dbReference>
<dbReference type="Gene3D" id="3.30.1370.120">
    <property type="match status" value="1"/>
</dbReference>
<proteinExistence type="predicted"/>
<accession>A0A3E0WZT1</accession>
<dbReference type="AlphaFoldDB" id="A0A3E0WZT1"/>
<gene>
    <name evidence="3" type="ORF">CAL65_04465</name>
</gene>
<dbReference type="EMBL" id="NFZW01000003">
    <property type="protein sequence ID" value="RFA38597.1"/>
    <property type="molecule type" value="Genomic_DNA"/>
</dbReference>
<feature type="region of interest" description="Disordered" evidence="1">
    <location>
        <begin position="90"/>
        <end position="113"/>
    </location>
</feature>
<evidence type="ECO:0000313" key="3">
    <source>
        <dbReference type="EMBL" id="RFA38597.1"/>
    </source>
</evidence>
<evidence type="ECO:0008006" key="5">
    <source>
        <dbReference type="Google" id="ProtNLM"/>
    </source>
</evidence>
<keyword evidence="2" id="KW-0732">Signal</keyword>
<feature type="signal peptide" evidence="2">
    <location>
        <begin position="1"/>
        <end position="22"/>
    </location>
</feature>
<sequence>MLPQPYRYLAFIALLLSAPAIASNELELIELTYQDAEEIIPLLQPHAAGGVTLSGQGSTLILRGSQHDIDGLRTIISQLDRAPQAIRVSVRSDRSMTQQNAGGGVQSSERSVRVYGTRRADDGSGTQTVRGVAGRPLHIARSIALPVTEFDIGQDQDGIQYSQRQTYIHAANGFYARARLQGENVTIDLMVDTGEFPDRQFQRPHQRQQLVSQVSGRVGEWILVGETMQQERQSDDSMVYRSRRRGLEDNQIWLRVERL</sequence>
<dbReference type="OrthoDB" id="5608150at2"/>
<evidence type="ECO:0000256" key="1">
    <source>
        <dbReference type="SAM" id="MobiDB-lite"/>
    </source>
</evidence>
<dbReference type="RefSeq" id="WP_116302555.1">
    <property type="nucleotide sequence ID" value="NZ_NFZV01000012.1"/>
</dbReference>
<dbReference type="Proteomes" id="UP000256763">
    <property type="component" value="Unassembled WGS sequence"/>
</dbReference>